<accession>A0AAV3QFY8</accession>
<proteinExistence type="predicted"/>
<dbReference type="EMBL" id="BAABME010004621">
    <property type="protein sequence ID" value="GAA0162982.1"/>
    <property type="molecule type" value="Genomic_DNA"/>
</dbReference>
<protein>
    <recommendedName>
        <fullName evidence="3">Secreted protein</fullName>
    </recommendedName>
</protein>
<sequence length="162" mass="18173">MMKTPFGLHNLFYTRVLALPRRLSMSRLVVVAFVKCWSPSTNTLLLPYGELSISLWDLYKLGGLPVAGHLMDEVVSSTKCISPPLTKKERVPESCRFLLHAYHCLTTSSSNRFVCPAEWIDFGVHCLEVILVPRLRSVAEQVLRPCLAIHVGPFLLMGHVAL</sequence>
<dbReference type="AlphaFoldDB" id="A0AAV3QFY8"/>
<dbReference type="Proteomes" id="UP001454036">
    <property type="component" value="Unassembled WGS sequence"/>
</dbReference>
<reference evidence="1 2" key="1">
    <citation type="submission" date="2024-01" db="EMBL/GenBank/DDBJ databases">
        <title>The complete chloroplast genome sequence of Lithospermum erythrorhizon: insights into the phylogenetic relationship among Boraginaceae species and the maternal lineages of purple gromwells.</title>
        <authorList>
            <person name="Okada T."/>
            <person name="Watanabe K."/>
        </authorList>
    </citation>
    <scope>NUCLEOTIDE SEQUENCE [LARGE SCALE GENOMIC DNA]</scope>
</reference>
<name>A0AAV3QFY8_LITER</name>
<evidence type="ECO:0000313" key="1">
    <source>
        <dbReference type="EMBL" id="GAA0162982.1"/>
    </source>
</evidence>
<evidence type="ECO:0008006" key="3">
    <source>
        <dbReference type="Google" id="ProtNLM"/>
    </source>
</evidence>
<comment type="caution">
    <text evidence="1">The sequence shown here is derived from an EMBL/GenBank/DDBJ whole genome shotgun (WGS) entry which is preliminary data.</text>
</comment>
<organism evidence="1 2">
    <name type="scientific">Lithospermum erythrorhizon</name>
    <name type="common">Purple gromwell</name>
    <name type="synonym">Lithospermum officinale var. erythrorhizon</name>
    <dbReference type="NCBI Taxonomy" id="34254"/>
    <lineage>
        <taxon>Eukaryota</taxon>
        <taxon>Viridiplantae</taxon>
        <taxon>Streptophyta</taxon>
        <taxon>Embryophyta</taxon>
        <taxon>Tracheophyta</taxon>
        <taxon>Spermatophyta</taxon>
        <taxon>Magnoliopsida</taxon>
        <taxon>eudicotyledons</taxon>
        <taxon>Gunneridae</taxon>
        <taxon>Pentapetalae</taxon>
        <taxon>asterids</taxon>
        <taxon>lamiids</taxon>
        <taxon>Boraginales</taxon>
        <taxon>Boraginaceae</taxon>
        <taxon>Boraginoideae</taxon>
        <taxon>Lithospermeae</taxon>
        <taxon>Lithospermum</taxon>
    </lineage>
</organism>
<gene>
    <name evidence="1" type="ORF">LIER_18961</name>
</gene>
<evidence type="ECO:0000313" key="2">
    <source>
        <dbReference type="Proteomes" id="UP001454036"/>
    </source>
</evidence>
<keyword evidence="2" id="KW-1185">Reference proteome</keyword>